<dbReference type="PROSITE" id="PS51257">
    <property type="entry name" value="PROKAR_LIPOPROTEIN"/>
    <property type="match status" value="1"/>
</dbReference>
<proteinExistence type="predicted"/>
<dbReference type="AlphaFoldDB" id="A0A3S1BLZ3"/>
<dbReference type="RefSeq" id="WP_127193475.1">
    <property type="nucleotide sequence ID" value="NZ_RZNY01000015.1"/>
</dbReference>
<dbReference type="EMBL" id="RZNY01000015">
    <property type="protein sequence ID" value="RUT44531.1"/>
    <property type="molecule type" value="Genomic_DNA"/>
</dbReference>
<dbReference type="Proteomes" id="UP000279446">
    <property type="component" value="Unassembled WGS sequence"/>
</dbReference>
<sequence length="143" mass="16438">MKKVSTLIYLYILFVFVIAGCNNADTEIKEVNLQGLNNDIKTFVDKIKNSNGLYLYSPVGDKQYLIVNYSNVLQGEEAKFLDSIKAQILDQTLIINFEELGTHDYTDKRLENIRIFNLGKVREYEKIQIFKNGKETEFDLVGG</sequence>
<reference evidence="1 2" key="1">
    <citation type="submission" date="2018-12" db="EMBL/GenBank/DDBJ databases">
        <authorList>
            <person name="Sun L."/>
            <person name="Chen Z."/>
        </authorList>
    </citation>
    <scope>NUCLEOTIDE SEQUENCE [LARGE SCALE GENOMIC DNA]</scope>
    <source>
        <strain evidence="1 2">DSM 15890</strain>
    </source>
</reference>
<accession>A0A3S1BLZ3</accession>
<protein>
    <submittedName>
        <fullName evidence="1">Uncharacterized protein</fullName>
    </submittedName>
</protein>
<evidence type="ECO:0000313" key="1">
    <source>
        <dbReference type="EMBL" id="RUT44531.1"/>
    </source>
</evidence>
<evidence type="ECO:0000313" key="2">
    <source>
        <dbReference type="Proteomes" id="UP000279446"/>
    </source>
</evidence>
<name>A0A3S1BLZ3_9BACL</name>
<comment type="caution">
    <text evidence="1">The sequence shown here is derived from an EMBL/GenBank/DDBJ whole genome shotgun (WGS) entry which is preliminary data.</text>
</comment>
<dbReference type="OrthoDB" id="2614098at2"/>
<gene>
    <name evidence="1" type="ORF">EJP82_18135</name>
</gene>
<organism evidence="1 2">
    <name type="scientific">Paenibacillus anaericanus</name>
    <dbReference type="NCBI Taxonomy" id="170367"/>
    <lineage>
        <taxon>Bacteria</taxon>
        <taxon>Bacillati</taxon>
        <taxon>Bacillota</taxon>
        <taxon>Bacilli</taxon>
        <taxon>Bacillales</taxon>
        <taxon>Paenibacillaceae</taxon>
        <taxon>Paenibacillus</taxon>
    </lineage>
</organism>
<keyword evidence="2" id="KW-1185">Reference proteome</keyword>